<evidence type="ECO:0000313" key="1">
    <source>
        <dbReference type="EMBL" id="MBD2280555.1"/>
    </source>
</evidence>
<dbReference type="RefSeq" id="WP_168466657.1">
    <property type="nucleotide sequence ID" value="NZ_JACJQT010000065.1"/>
</dbReference>
<organism evidence="1 2">
    <name type="scientific">Aphanizomenon flos-aquae FACHB-1040</name>
    <dbReference type="NCBI Taxonomy" id="2692887"/>
    <lineage>
        <taxon>Bacteria</taxon>
        <taxon>Bacillati</taxon>
        <taxon>Cyanobacteriota</taxon>
        <taxon>Cyanophyceae</taxon>
        <taxon>Nostocales</taxon>
        <taxon>Aphanizomenonaceae</taxon>
        <taxon>Aphanizomenon</taxon>
    </lineage>
</organism>
<dbReference type="Proteomes" id="UP000606721">
    <property type="component" value="Unassembled WGS sequence"/>
</dbReference>
<name>A0ABR8C2C6_APHFL</name>
<proteinExistence type="predicted"/>
<reference evidence="1 2" key="1">
    <citation type="journal article" date="2020" name="ISME J.">
        <title>Comparative genomics reveals insights into cyanobacterial evolution and habitat adaptation.</title>
        <authorList>
            <person name="Chen M.Y."/>
            <person name="Teng W.K."/>
            <person name="Zhao L."/>
            <person name="Hu C.X."/>
            <person name="Zhou Y.K."/>
            <person name="Han B.P."/>
            <person name="Song L.R."/>
            <person name="Shu W.S."/>
        </authorList>
    </citation>
    <scope>NUCLEOTIDE SEQUENCE [LARGE SCALE GENOMIC DNA]</scope>
    <source>
        <strain evidence="1 2">FACHB-1040</strain>
    </source>
</reference>
<protein>
    <submittedName>
        <fullName evidence="1">Uncharacterized protein</fullName>
    </submittedName>
</protein>
<evidence type="ECO:0000313" key="2">
    <source>
        <dbReference type="Proteomes" id="UP000606721"/>
    </source>
</evidence>
<gene>
    <name evidence="1" type="ORF">H6F99_20440</name>
</gene>
<dbReference type="EMBL" id="JACJQT010000065">
    <property type="protein sequence ID" value="MBD2280555.1"/>
    <property type="molecule type" value="Genomic_DNA"/>
</dbReference>
<accession>A0ABR8C2C6</accession>
<keyword evidence="2" id="KW-1185">Reference proteome</keyword>
<comment type="caution">
    <text evidence="1">The sequence shown here is derived from an EMBL/GenBank/DDBJ whole genome shotgun (WGS) entry which is preliminary data.</text>
</comment>
<sequence>MNVFVFILATLRRQKSIRRWEDGKIGENFRIIPSLSSVVPLSATSDFYPRIEGLGVLKD</sequence>